<keyword evidence="6" id="KW-0472">Membrane</keyword>
<proteinExistence type="inferred from homology"/>
<dbReference type="InterPro" id="IPR036396">
    <property type="entry name" value="Cyt_P450_sf"/>
</dbReference>
<organism evidence="7 8">
    <name type="scientific">Fusarium piperis</name>
    <dbReference type="NCBI Taxonomy" id="1435070"/>
    <lineage>
        <taxon>Eukaryota</taxon>
        <taxon>Fungi</taxon>
        <taxon>Dikarya</taxon>
        <taxon>Ascomycota</taxon>
        <taxon>Pezizomycotina</taxon>
        <taxon>Sordariomycetes</taxon>
        <taxon>Hypocreomycetidae</taxon>
        <taxon>Hypocreales</taxon>
        <taxon>Nectriaceae</taxon>
        <taxon>Fusarium</taxon>
        <taxon>Fusarium solani species complex</taxon>
    </lineage>
</organism>
<evidence type="ECO:0000256" key="2">
    <source>
        <dbReference type="ARBA" id="ARBA00022723"/>
    </source>
</evidence>
<evidence type="ECO:0000256" key="1">
    <source>
        <dbReference type="ARBA" id="ARBA00010617"/>
    </source>
</evidence>
<feature type="transmembrane region" description="Helical" evidence="6">
    <location>
        <begin position="25"/>
        <end position="43"/>
    </location>
</feature>
<gene>
    <name evidence="7" type="ORF">N0V84_005580</name>
</gene>
<dbReference type="GO" id="GO:0004497">
    <property type="term" value="F:monooxygenase activity"/>
    <property type="evidence" value="ECO:0007669"/>
    <property type="project" value="InterPro"/>
</dbReference>
<evidence type="ECO:0000256" key="4">
    <source>
        <dbReference type="ARBA" id="ARBA00023004"/>
    </source>
</evidence>
<evidence type="ECO:0000256" key="5">
    <source>
        <dbReference type="PIRSR" id="PIRSR602401-1"/>
    </source>
</evidence>
<sequence>MAIISESLAMNWPDPTKLVGHTLKGLAFGILLWIVVSYGRVLYLRSRMPPGPFPLPILGNIGQLSPIKPHITYEEWSKYYNSSLITIWTGNRPAVIINDVWSASELMDKRANIYSSRPHSYLSGDMFESTENNQTDLVYGDKWRLHRRLTGNESKILARDILQGRDFVPAIERYACSVAAIVGWGRRVQSMEDDLAKLALSFVQTGASLATPAQHLAEAYPWLLKLPSWIYPLPTLLHTEGQKLMKYFYALTVEGAQFPEDSFSRRLLQEQEQNGLSYKEIASLTGNLIGGGVDTTTTTIIIFIFAMCIFPRVQRKAQKEIDRVLAGEERVPDWAEEDSLPYCKALLTEIFRWRSAIATGGPAHAPTEDDIYKGYLIPAGTTVMGNLWAMHRNPRDYPSPDEVRPERFLDERVPNPGKRGIFTFGWGRRVCSGQPLAEQGIFFTIVELLWAFRMRSIDDEGNDKPLNVFDFNDASAPRPLPFKVEFTPRSDKIEQLVEQEAMRAETELRKYNIQSEITIDNVN</sequence>
<evidence type="ECO:0000256" key="3">
    <source>
        <dbReference type="ARBA" id="ARBA00023002"/>
    </source>
</evidence>
<accession>A0A9W8WDQ2</accession>
<name>A0A9W8WDQ2_9HYPO</name>
<keyword evidence="4 5" id="KW-0408">Iron</keyword>
<dbReference type="EMBL" id="JAPEUR010000101">
    <property type="protein sequence ID" value="KAJ4320999.1"/>
    <property type="molecule type" value="Genomic_DNA"/>
</dbReference>
<reference evidence="7" key="1">
    <citation type="submission" date="2022-10" db="EMBL/GenBank/DDBJ databases">
        <title>Tapping the CABI collections for fungal endophytes: first genome assemblies for Collariella, Neodidymelliopsis, Ascochyta clinopodiicola, Didymella pomorum, Didymosphaeria variabile, Neocosmospora piperis and Neocucurbitaria cava.</title>
        <authorList>
            <person name="Hill R."/>
        </authorList>
    </citation>
    <scope>NUCLEOTIDE SEQUENCE</scope>
    <source>
        <strain evidence="7">IMI 366586</strain>
    </source>
</reference>
<dbReference type="GO" id="GO:0016705">
    <property type="term" value="F:oxidoreductase activity, acting on paired donors, with incorporation or reduction of molecular oxygen"/>
    <property type="evidence" value="ECO:0007669"/>
    <property type="project" value="InterPro"/>
</dbReference>
<keyword evidence="8" id="KW-1185">Reference proteome</keyword>
<keyword evidence="3" id="KW-0560">Oxidoreductase</keyword>
<dbReference type="InterPro" id="IPR001128">
    <property type="entry name" value="Cyt_P450"/>
</dbReference>
<dbReference type="Proteomes" id="UP001140502">
    <property type="component" value="Unassembled WGS sequence"/>
</dbReference>
<dbReference type="AlphaFoldDB" id="A0A9W8WDQ2"/>
<keyword evidence="2 5" id="KW-0479">Metal-binding</keyword>
<dbReference type="Gene3D" id="1.10.630.10">
    <property type="entry name" value="Cytochrome P450"/>
    <property type="match status" value="1"/>
</dbReference>
<evidence type="ECO:0000313" key="7">
    <source>
        <dbReference type="EMBL" id="KAJ4320999.1"/>
    </source>
</evidence>
<dbReference type="PRINTS" id="PR00463">
    <property type="entry name" value="EP450I"/>
</dbReference>
<dbReference type="SUPFAM" id="SSF48264">
    <property type="entry name" value="Cytochrome P450"/>
    <property type="match status" value="1"/>
</dbReference>
<protein>
    <recommendedName>
        <fullName evidence="9">Cytochrome P450 monooxygenase</fullName>
    </recommendedName>
</protein>
<comment type="cofactor">
    <cofactor evidence="5">
        <name>heme</name>
        <dbReference type="ChEBI" id="CHEBI:30413"/>
    </cofactor>
</comment>
<dbReference type="PANTHER" id="PTHR46300">
    <property type="entry name" value="P450, PUTATIVE (EUROFUNG)-RELATED-RELATED"/>
    <property type="match status" value="1"/>
</dbReference>
<dbReference type="OrthoDB" id="1470350at2759"/>
<dbReference type="Pfam" id="PF00067">
    <property type="entry name" value="p450"/>
    <property type="match status" value="2"/>
</dbReference>
<keyword evidence="5" id="KW-0349">Heme</keyword>
<dbReference type="InterPro" id="IPR050364">
    <property type="entry name" value="Cytochrome_P450_fung"/>
</dbReference>
<feature type="binding site" description="axial binding residue" evidence="5">
    <location>
        <position position="431"/>
    </location>
    <ligand>
        <name>heme</name>
        <dbReference type="ChEBI" id="CHEBI:30413"/>
    </ligand>
    <ligandPart>
        <name>Fe</name>
        <dbReference type="ChEBI" id="CHEBI:18248"/>
    </ligandPart>
</feature>
<evidence type="ECO:0000313" key="8">
    <source>
        <dbReference type="Proteomes" id="UP001140502"/>
    </source>
</evidence>
<comment type="similarity">
    <text evidence="1">Belongs to the cytochrome P450 family.</text>
</comment>
<dbReference type="PRINTS" id="PR00385">
    <property type="entry name" value="P450"/>
</dbReference>
<evidence type="ECO:0008006" key="9">
    <source>
        <dbReference type="Google" id="ProtNLM"/>
    </source>
</evidence>
<keyword evidence="6" id="KW-0812">Transmembrane</keyword>
<evidence type="ECO:0000256" key="6">
    <source>
        <dbReference type="SAM" id="Phobius"/>
    </source>
</evidence>
<dbReference type="InterPro" id="IPR002401">
    <property type="entry name" value="Cyt_P450_E_grp-I"/>
</dbReference>
<dbReference type="PANTHER" id="PTHR46300:SF4">
    <property type="entry name" value="CYTOCHROME P450 98A3"/>
    <property type="match status" value="1"/>
</dbReference>
<dbReference type="GO" id="GO:0020037">
    <property type="term" value="F:heme binding"/>
    <property type="evidence" value="ECO:0007669"/>
    <property type="project" value="InterPro"/>
</dbReference>
<dbReference type="GO" id="GO:0005506">
    <property type="term" value="F:iron ion binding"/>
    <property type="evidence" value="ECO:0007669"/>
    <property type="project" value="InterPro"/>
</dbReference>
<comment type="caution">
    <text evidence="7">The sequence shown here is derived from an EMBL/GenBank/DDBJ whole genome shotgun (WGS) entry which is preliminary data.</text>
</comment>
<keyword evidence="6" id="KW-1133">Transmembrane helix</keyword>